<dbReference type="PANTHER" id="PTHR48020:SF12">
    <property type="entry name" value="PROTON MYO-INOSITOL COTRANSPORTER"/>
    <property type="match status" value="1"/>
</dbReference>
<dbReference type="PROSITE" id="PS50850">
    <property type="entry name" value="MFS"/>
    <property type="match status" value="1"/>
</dbReference>
<keyword evidence="4" id="KW-1003">Cell membrane</keyword>
<keyword evidence="5 9" id="KW-0812">Transmembrane</keyword>
<dbReference type="InterPro" id="IPR036259">
    <property type="entry name" value="MFS_trans_sf"/>
</dbReference>
<dbReference type="GO" id="GO:0022857">
    <property type="term" value="F:transmembrane transporter activity"/>
    <property type="evidence" value="ECO:0007669"/>
    <property type="project" value="InterPro"/>
</dbReference>
<feature type="transmembrane region" description="Helical" evidence="9">
    <location>
        <begin position="337"/>
        <end position="356"/>
    </location>
</feature>
<feature type="transmembrane region" description="Helical" evidence="9">
    <location>
        <begin position="59"/>
        <end position="81"/>
    </location>
</feature>
<gene>
    <name evidence="11" type="ORF">FHX42_001677</name>
</gene>
<dbReference type="InterPro" id="IPR050814">
    <property type="entry name" value="Myo-inositol_Transporter"/>
</dbReference>
<feature type="transmembrane region" description="Helical" evidence="9">
    <location>
        <begin position="182"/>
        <end position="202"/>
    </location>
</feature>
<evidence type="ECO:0000256" key="8">
    <source>
        <dbReference type="RuleBase" id="RU003346"/>
    </source>
</evidence>
<evidence type="ECO:0000256" key="3">
    <source>
        <dbReference type="ARBA" id="ARBA00022448"/>
    </source>
</evidence>
<dbReference type="SUPFAM" id="SSF103473">
    <property type="entry name" value="MFS general substrate transporter"/>
    <property type="match status" value="1"/>
</dbReference>
<evidence type="ECO:0000256" key="7">
    <source>
        <dbReference type="ARBA" id="ARBA00023136"/>
    </source>
</evidence>
<feature type="transmembrane region" description="Helical" evidence="9">
    <location>
        <begin position="399"/>
        <end position="419"/>
    </location>
</feature>
<keyword evidence="3 8" id="KW-0813">Transport</keyword>
<proteinExistence type="inferred from homology"/>
<dbReference type="InterPro" id="IPR005828">
    <property type="entry name" value="MFS_sugar_transport-like"/>
</dbReference>
<evidence type="ECO:0000256" key="1">
    <source>
        <dbReference type="ARBA" id="ARBA00004651"/>
    </source>
</evidence>
<name>A0A839DTT1_9PSEU</name>
<keyword evidence="6 9" id="KW-1133">Transmembrane helix</keyword>
<feature type="transmembrane region" description="Helical" evidence="9">
    <location>
        <begin position="362"/>
        <end position="387"/>
    </location>
</feature>
<feature type="transmembrane region" description="Helical" evidence="9">
    <location>
        <begin position="117"/>
        <end position="138"/>
    </location>
</feature>
<dbReference type="InterPro" id="IPR003663">
    <property type="entry name" value="Sugar/inositol_transpt"/>
</dbReference>
<dbReference type="GO" id="GO:0005886">
    <property type="term" value="C:plasma membrane"/>
    <property type="evidence" value="ECO:0007669"/>
    <property type="project" value="UniProtKB-SubCell"/>
</dbReference>
<dbReference type="PRINTS" id="PR00171">
    <property type="entry name" value="SUGRTRNSPORT"/>
</dbReference>
<feature type="transmembrane region" description="Helical" evidence="9">
    <location>
        <begin position="301"/>
        <end position="325"/>
    </location>
</feature>
<evidence type="ECO:0000256" key="9">
    <source>
        <dbReference type="SAM" id="Phobius"/>
    </source>
</evidence>
<dbReference type="PANTHER" id="PTHR48020">
    <property type="entry name" value="PROTON MYO-INOSITOL COTRANSPORTER"/>
    <property type="match status" value="1"/>
</dbReference>
<feature type="transmembrane region" description="Helical" evidence="9">
    <location>
        <begin position="21"/>
        <end position="39"/>
    </location>
</feature>
<dbReference type="PROSITE" id="PS00216">
    <property type="entry name" value="SUGAR_TRANSPORT_1"/>
    <property type="match status" value="1"/>
</dbReference>
<dbReference type="InterPro" id="IPR020846">
    <property type="entry name" value="MFS_dom"/>
</dbReference>
<dbReference type="InterPro" id="IPR005829">
    <property type="entry name" value="Sugar_transporter_CS"/>
</dbReference>
<dbReference type="Pfam" id="PF00083">
    <property type="entry name" value="Sugar_tr"/>
    <property type="match status" value="1"/>
</dbReference>
<keyword evidence="12" id="KW-1185">Reference proteome</keyword>
<evidence type="ECO:0000256" key="5">
    <source>
        <dbReference type="ARBA" id="ARBA00022692"/>
    </source>
</evidence>
<comment type="subcellular location">
    <subcellularLocation>
        <location evidence="1">Cell membrane</location>
        <topology evidence="1">Multi-pass membrane protein</topology>
    </subcellularLocation>
</comment>
<evidence type="ECO:0000313" key="12">
    <source>
        <dbReference type="Proteomes" id="UP000569329"/>
    </source>
</evidence>
<comment type="caution">
    <text evidence="11">The sequence shown here is derived from an EMBL/GenBank/DDBJ whole genome shotgun (WGS) entry which is preliminary data.</text>
</comment>
<dbReference type="EMBL" id="JACGWZ010000002">
    <property type="protein sequence ID" value="MBA8824330.1"/>
    <property type="molecule type" value="Genomic_DNA"/>
</dbReference>
<feature type="transmembrane region" description="Helical" evidence="9">
    <location>
        <begin position="266"/>
        <end position="289"/>
    </location>
</feature>
<evidence type="ECO:0000256" key="2">
    <source>
        <dbReference type="ARBA" id="ARBA00010992"/>
    </source>
</evidence>
<dbReference type="Gene3D" id="1.20.1250.20">
    <property type="entry name" value="MFS general substrate transporter like domains"/>
    <property type="match status" value="1"/>
</dbReference>
<dbReference type="RefSeq" id="WP_182543636.1">
    <property type="nucleotide sequence ID" value="NZ_JACGWZ010000002.1"/>
</dbReference>
<keyword evidence="7 9" id="KW-0472">Membrane</keyword>
<dbReference type="InterPro" id="IPR047984">
    <property type="entry name" value="XylE-like"/>
</dbReference>
<dbReference type="CDD" id="cd17359">
    <property type="entry name" value="MFS_XylE_like"/>
    <property type="match status" value="1"/>
</dbReference>
<dbReference type="AlphaFoldDB" id="A0A839DTT1"/>
<dbReference type="Proteomes" id="UP000569329">
    <property type="component" value="Unassembled WGS sequence"/>
</dbReference>
<feature type="domain" description="Major facilitator superfamily (MFS) profile" evidence="10">
    <location>
        <begin position="26"/>
        <end position="454"/>
    </location>
</feature>
<evidence type="ECO:0000256" key="4">
    <source>
        <dbReference type="ARBA" id="ARBA00022475"/>
    </source>
</evidence>
<protein>
    <submittedName>
        <fullName evidence="11">Sugar porter (SP) family MFS transporter</fullName>
    </submittedName>
</protein>
<comment type="similarity">
    <text evidence="2 8">Belongs to the major facilitator superfamily. Sugar transporter (TC 2.A.1.1) family.</text>
</comment>
<dbReference type="NCBIfam" id="TIGR00879">
    <property type="entry name" value="SP"/>
    <property type="match status" value="1"/>
</dbReference>
<feature type="transmembrane region" description="Helical" evidence="9">
    <location>
        <begin position="93"/>
        <end position="111"/>
    </location>
</feature>
<accession>A0A839DTT1</accession>
<reference evidence="11 12" key="1">
    <citation type="submission" date="2020-07" db="EMBL/GenBank/DDBJ databases">
        <title>Sequencing the genomes of 1000 actinobacteria strains.</title>
        <authorList>
            <person name="Klenk H.-P."/>
        </authorList>
    </citation>
    <scope>NUCLEOTIDE SEQUENCE [LARGE SCALE GENOMIC DNA]</scope>
    <source>
        <strain evidence="11 12">DSM 45975</strain>
    </source>
</reference>
<feature type="transmembrane region" description="Helical" evidence="9">
    <location>
        <begin position="158"/>
        <end position="176"/>
    </location>
</feature>
<organism evidence="11 12">
    <name type="scientific">Halosaccharopolyspora lacisalsi</name>
    <dbReference type="NCBI Taxonomy" id="1000566"/>
    <lineage>
        <taxon>Bacteria</taxon>
        <taxon>Bacillati</taxon>
        <taxon>Actinomycetota</taxon>
        <taxon>Actinomycetes</taxon>
        <taxon>Pseudonocardiales</taxon>
        <taxon>Pseudonocardiaceae</taxon>
        <taxon>Halosaccharopolyspora</taxon>
    </lineage>
</organism>
<sequence length="473" mass="50802">MSTRTPRRNSLPAEHSGPHSRRLGMVAFVATFGGLLFGYDTGVINGALAPMKVDLGLTPVTEGFVVSILIFGAALGAAVGGKFADRYGRRHNILVLAGVFVISTLGCALTPTWQVLAVFRFVLGLAVGGASATVPVYLAEVAPAERRGSLVTRNEIMIVSGQFAAFVINAVIFNVWGEHSSVWRYMLVIATLPAIALLVGMLRMPESPRWLSSRGRDAAALAVLKQVRSPERAEAEMAEVRALAEEERRSKTGGWSALAVPWIRRLVVIGAVLGIFQQFTGINSIMYYGTQMLQTAGFSSSGAIIANTANGLFSVLGITVGIMLINKINRRTMLISGFALITLFHILVGASAMFLPDIAAKPYIILFFVVAFVFSMQGTLGPLVWLLLSEMFPLRVRSFAVGLCVLMLWLGNAGVTFGFPPTVDALGLAPTFFIFAAIGVLGILFTAGMVPETRGRTLEEFESDMQARYSKAT</sequence>
<evidence type="ECO:0000256" key="6">
    <source>
        <dbReference type="ARBA" id="ARBA00022989"/>
    </source>
</evidence>
<dbReference type="PROSITE" id="PS00217">
    <property type="entry name" value="SUGAR_TRANSPORT_2"/>
    <property type="match status" value="1"/>
</dbReference>
<evidence type="ECO:0000259" key="10">
    <source>
        <dbReference type="PROSITE" id="PS50850"/>
    </source>
</evidence>
<feature type="transmembrane region" description="Helical" evidence="9">
    <location>
        <begin position="425"/>
        <end position="447"/>
    </location>
</feature>
<evidence type="ECO:0000313" key="11">
    <source>
        <dbReference type="EMBL" id="MBA8824330.1"/>
    </source>
</evidence>